<reference evidence="9" key="1">
    <citation type="journal article" date="2015" name="MBio">
        <title>Genome-Resolved Metagenomic Analysis Reveals Roles for Candidate Phyla and Other Microbial Community Members in Biogeochemical Transformations in Oil Reservoirs.</title>
        <authorList>
            <person name="Hu P."/>
            <person name="Tom L."/>
            <person name="Singh A."/>
            <person name="Thomas B.C."/>
            <person name="Baker B.J."/>
            <person name="Piceno Y.M."/>
            <person name="Andersen G.L."/>
            <person name="Banfield J.F."/>
        </authorList>
    </citation>
    <scope>NUCLEOTIDE SEQUENCE [LARGE SCALE GENOMIC DNA]</scope>
</reference>
<feature type="region of interest" description="Disordered" evidence="6">
    <location>
        <begin position="1"/>
        <end position="49"/>
    </location>
</feature>
<evidence type="ECO:0000256" key="1">
    <source>
        <dbReference type="ARBA" id="ARBA00007320"/>
    </source>
</evidence>
<dbReference type="GO" id="GO:0022625">
    <property type="term" value="C:cytosolic large ribosomal subunit"/>
    <property type="evidence" value="ECO:0007669"/>
    <property type="project" value="TreeGrafter"/>
</dbReference>
<dbReference type="InterPro" id="IPR030878">
    <property type="entry name" value="Ribosomal_uL15"/>
</dbReference>
<dbReference type="InterPro" id="IPR036227">
    <property type="entry name" value="Ribosomal_uL15/eL18_sf"/>
</dbReference>
<dbReference type="NCBIfam" id="TIGR01071">
    <property type="entry name" value="rplO_bact"/>
    <property type="match status" value="1"/>
</dbReference>
<dbReference type="Gene3D" id="3.100.10.10">
    <property type="match status" value="1"/>
</dbReference>
<evidence type="ECO:0000256" key="3">
    <source>
        <dbReference type="ARBA" id="ARBA00023274"/>
    </source>
</evidence>
<dbReference type="GO" id="GO:0003735">
    <property type="term" value="F:structural constituent of ribosome"/>
    <property type="evidence" value="ECO:0007669"/>
    <property type="project" value="InterPro"/>
</dbReference>
<organism evidence="8 9">
    <name type="scientific">candidate division WS6 bacterium 34_10</name>
    <dbReference type="NCBI Taxonomy" id="1641389"/>
    <lineage>
        <taxon>Bacteria</taxon>
        <taxon>Candidatus Dojkabacteria</taxon>
    </lineage>
</organism>
<evidence type="ECO:0000313" key="8">
    <source>
        <dbReference type="EMBL" id="KUK76999.1"/>
    </source>
</evidence>
<dbReference type="SUPFAM" id="SSF52080">
    <property type="entry name" value="Ribosomal proteins L15p and L18e"/>
    <property type="match status" value="1"/>
</dbReference>
<dbReference type="PANTHER" id="PTHR12934:SF11">
    <property type="entry name" value="LARGE RIBOSOMAL SUBUNIT PROTEIN UL15M"/>
    <property type="match status" value="1"/>
</dbReference>
<keyword evidence="3 4" id="KW-0687">Ribonucleoprotein</keyword>
<evidence type="ECO:0000256" key="6">
    <source>
        <dbReference type="SAM" id="MobiDB-lite"/>
    </source>
</evidence>
<keyword evidence="4" id="KW-0699">rRNA-binding</keyword>
<name>A0A101HHJ3_9BACT</name>
<comment type="subunit">
    <text evidence="4">Part of the 50S ribosomal subunit.</text>
</comment>
<dbReference type="GO" id="GO:0006412">
    <property type="term" value="P:translation"/>
    <property type="evidence" value="ECO:0007669"/>
    <property type="project" value="UniProtKB-UniRule"/>
</dbReference>
<evidence type="ECO:0000313" key="9">
    <source>
        <dbReference type="Proteomes" id="UP000053904"/>
    </source>
</evidence>
<dbReference type="GO" id="GO:0019843">
    <property type="term" value="F:rRNA binding"/>
    <property type="evidence" value="ECO:0007669"/>
    <property type="project" value="UniProtKB-UniRule"/>
</dbReference>
<proteinExistence type="inferred from homology"/>
<keyword evidence="4" id="KW-0694">RNA-binding</keyword>
<dbReference type="PROSITE" id="PS00475">
    <property type="entry name" value="RIBOSOMAL_L15"/>
    <property type="match status" value="1"/>
</dbReference>
<evidence type="ECO:0000256" key="4">
    <source>
        <dbReference type="HAMAP-Rule" id="MF_01341"/>
    </source>
</evidence>
<keyword evidence="2 4" id="KW-0689">Ribosomal protein</keyword>
<gene>
    <name evidence="4" type="primary">rplO</name>
    <name evidence="8" type="ORF">XD93_0601</name>
</gene>
<dbReference type="Pfam" id="PF00828">
    <property type="entry name" value="Ribosomal_L27A"/>
    <property type="match status" value="1"/>
</dbReference>
<accession>A0A101HHJ3</accession>
<feature type="compositionally biased region" description="Gly residues" evidence="6">
    <location>
        <begin position="21"/>
        <end position="36"/>
    </location>
</feature>
<dbReference type="InterPro" id="IPR021131">
    <property type="entry name" value="Ribosomal_uL15/eL18"/>
</dbReference>
<protein>
    <recommendedName>
        <fullName evidence="4">Large ribosomal subunit protein uL15</fullName>
    </recommendedName>
</protein>
<evidence type="ECO:0000256" key="2">
    <source>
        <dbReference type="ARBA" id="ARBA00022980"/>
    </source>
</evidence>
<evidence type="ECO:0000259" key="7">
    <source>
        <dbReference type="Pfam" id="PF00828"/>
    </source>
</evidence>
<comment type="caution">
    <text evidence="8">The sequence shown here is derived from an EMBL/GenBank/DDBJ whole genome shotgun (WGS) entry which is preliminary data.</text>
</comment>
<dbReference type="InterPro" id="IPR001196">
    <property type="entry name" value="Ribosomal_uL15_CS"/>
</dbReference>
<comment type="function">
    <text evidence="4">Binds to the 23S rRNA.</text>
</comment>
<dbReference type="PANTHER" id="PTHR12934">
    <property type="entry name" value="50S RIBOSOMAL PROTEIN L15"/>
    <property type="match status" value="1"/>
</dbReference>
<comment type="similarity">
    <text evidence="1 4 5">Belongs to the universal ribosomal protein uL15 family.</text>
</comment>
<dbReference type="AlphaFoldDB" id="A0A101HHJ3"/>
<dbReference type="Proteomes" id="UP000053904">
    <property type="component" value="Unassembled WGS sequence"/>
</dbReference>
<evidence type="ECO:0000256" key="5">
    <source>
        <dbReference type="RuleBase" id="RU003888"/>
    </source>
</evidence>
<dbReference type="InterPro" id="IPR005749">
    <property type="entry name" value="Ribosomal_uL15_bac-type"/>
</dbReference>
<feature type="domain" description="Large ribosomal subunit protein uL15/eL18" evidence="7">
    <location>
        <begin position="79"/>
        <end position="146"/>
    </location>
</feature>
<sequence>MYLHDLPKRKNRKKKAKRLGRGYGSGVGGHTVGRGTKGQKSRAGHKSLVGFEGGQTPFFRRMPKYPGFKPLNKTTNVAVNLDVISSNYKSGEKVSLESLKTKGLIGKKVEDVKILGNGEIKKKVTIEGLQMSKNAQEKIIKAGGSIK</sequence>
<feature type="compositionally biased region" description="Basic residues" evidence="6">
    <location>
        <begin position="9"/>
        <end position="20"/>
    </location>
</feature>
<dbReference type="EMBL" id="LGGO01000077">
    <property type="protein sequence ID" value="KUK76999.1"/>
    <property type="molecule type" value="Genomic_DNA"/>
</dbReference>
<dbReference type="PATRIC" id="fig|1641389.3.peg.707"/>
<dbReference type="HAMAP" id="MF_01341">
    <property type="entry name" value="Ribosomal_uL15"/>
    <property type="match status" value="1"/>
</dbReference>